<gene>
    <name evidence="1" type="ORF">KFK09_027826</name>
</gene>
<organism evidence="1 2">
    <name type="scientific">Dendrobium nobile</name>
    <name type="common">Orchid</name>
    <dbReference type="NCBI Taxonomy" id="94219"/>
    <lineage>
        <taxon>Eukaryota</taxon>
        <taxon>Viridiplantae</taxon>
        <taxon>Streptophyta</taxon>
        <taxon>Embryophyta</taxon>
        <taxon>Tracheophyta</taxon>
        <taxon>Spermatophyta</taxon>
        <taxon>Magnoliopsida</taxon>
        <taxon>Liliopsida</taxon>
        <taxon>Asparagales</taxon>
        <taxon>Orchidaceae</taxon>
        <taxon>Epidendroideae</taxon>
        <taxon>Malaxideae</taxon>
        <taxon>Dendrobiinae</taxon>
        <taxon>Dendrobium</taxon>
    </lineage>
</organism>
<accession>A0A8T3A5N6</accession>
<evidence type="ECO:0000313" key="2">
    <source>
        <dbReference type="Proteomes" id="UP000829196"/>
    </source>
</evidence>
<evidence type="ECO:0000313" key="1">
    <source>
        <dbReference type="EMBL" id="KAI0488003.1"/>
    </source>
</evidence>
<proteinExistence type="predicted"/>
<reference evidence="1" key="1">
    <citation type="journal article" date="2022" name="Front. Genet.">
        <title>Chromosome-Scale Assembly of the Dendrobium nobile Genome Provides Insights Into the Molecular Mechanism of the Biosynthesis of the Medicinal Active Ingredient of Dendrobium.</title>
        <authorList>
            <person name="Xu Q."/>
            <person name="Niu S.-C."/>
            <person name="Li K.-L."/>
            <person name="Zheng P.-J."/>
            <person name="Zhang X.-J."/>
            <person name="Jia Y."/>
            <person name="Liu Y."/>
            <person name="Niu Y.-X."/>
            <person name="Yu L.-H."/>
            <person name="Chen D.-F."/>
            <person name="Zhang G.-Q."/>
        </authorList>
    </citation>
    <scope>NUCLEOTIDE SEQUENCE</scope>
    <source>
        <tissue evidence="1">Leaf</tissue>
    </source>
</reference>
<keyword evidence="2" id="KW-1185">Reference proteome</keyword>
<sequence>MNDCFQCRFAKQYQMRLVDASLLICCKQSPPSLPFLGFECASRSFSPFDFHGESLQASSSVEFLRLRDCCFPISIFRSQKP</sequence>
<dbReference type="Proteomes" id="UP000829196">
    <property type="component" value="Unassembled WGS sequence"/>
</dbReference>
<comment type="caution">
    <text evidence="1">The sequence shown here is derived from an EMBL/GenBank/DDBJ whole genome shotgun (WGS) entry which is preliminary data.</text>
</comment>
<dbReference type="AlphaFoldDB" id="A0A8T3A5N6"/>
<dbReference type="EMBL" id="JAGYWB010000019">
    <property type="protein sequence ID" value="KAI0488003.1"/>
    <property type="molecule type" value="Genomic_DNA"/>
</dbReference>
<name>A0A8T3A5N6_DENNO</name>
<protein>
    <submittedName>
        <fullName evidence="1">Uncharacterized protein</fullName>
    </submittedName>
</protein>